<gene>
    <name evidence="2" type="ORF">AYO21_06478</name>
</gene>
<reference evidence="2 3" key="1">
    <citation type="submission" date="2016-03" db="EMBL/GenBank/DDBJ databases">
        <title>Draft genome sequence of the Fonsecaea monophora CBS 269.37.</title>
        <authorList>
            <person name="Bombassaro A."/>
            <person name="Vinicius W.A."/>
            <person name="De Hoog S."/>
            <person name="Sun J."/>
            <person name="Souza E.M."/>
            <person name="Raittz R.T."/>
            <person name="Costa F."/>
            <person name="Leao A.C."/>
            <person name="Tadra-Sfeir M.Z."/>
            <person name="Baura V."/>
            <person name="Balsanelli E."/>
            <person name="Pedrosa F.O."/>
            <person name="Moreno L.F."/>
            <person name="Steffens M.B."/>
            <person name="Xi L."/>
            <person name="Bocca A.L."/>
            <person name="Felipe M.S."/>
            <person name="Teixeira M."/>
            <person name="Telles Filho F.Q."/>
            <person name="Azevedo C.M."/>
            <person name="Gomes R."/>
            <person name="Vicente V.A."/>
        </authorList>
    </citation>
    <scope>NUCLEOTIDE SEQUENCE [LARGE SCALE GENOMIC DNA]</scope>
    <source>
        <strain evidence="2 3">CBS 269.37</strain>
    </source>
</reference>
<accession>A0A177F4U3</accession>
<evidence type="ECO:0000256" key="1">
    <source>
        <dbReference type="ARBA" id="ARBA00007865"/>
    </source>
</evidence>
<dbReference type="Proteomes" id="UP000077002">
    <property type="component" value="Unassembled WGS sequence"/>
</dbReference>
<comment type="similarity">
    <text evidence="1">Belongs to the Cyclase 1 superfamily.</text>
</comment>
<dbReference type="Gene3D" id="3.50.30.50">
    <property type="entry name" value="Putative cyclase"/>
    <property type="match status" value="1"/>
</dbReference>
<dbReference type="InterPro" id="IPR007325">
    <property type="entry name" value="KFase/CYL"/>
</dbReference>
<proteinExistence type="inferred from homology"/>
<dbReference type="PANTHER" id="PTHR34861">
    <property type="match status" value="1"/>
</dbReference>
<keyword evidence="3" id="KW-1185">Reference proteome</keyword>
<dbReference type="RefSeq" id="XP_022511226.1">
    <property type="nucleotide sequence ID" value="XM_022656438.1"/>
</dbReference>
<dbReference type="OrthoDB" id="5396at2759"/>
<dbReference type="GeneID" id="34601637"/>
<dbReference type="EMBL" id="LVKK01000045">
    <property type="protein sequence ID" value="OAG39274.1"/>
    <property type="molecule type" value="Genomic_DNA"/>
</dbReference>
<evidence type="ECO:0000313" key="2">
    <source>
        <dbReference type="EMBL" id="OAG39274.1"/>
    </source>
</evidence>
<evidence type="ECO:0000313" key="3">
    <source>
        <dbReference type="Proteomes" id="UP000077002"/>
    </source>
</evidence>
<dbReference type="AlphaFoldDB" id="A0A177F4U3"/>
<dbReference type="SUPFAM" id="SSF102198">
    <property type="entry name" value="Putative cyclase"/>
    <property type="match status" value="1"/>
</dbReference>
<evidence type="ECO:0008006" key="4">
    <source>
        <dbReference type="Google" id="ProtNLM"/>
    </source>
</evidence>
<dbReference type="Pfam" id="PF04199">
    <property type="entry name" value="Cyclase"/>
    <property type="match status" value="1"/>
</dbReference>
<dbReference type="InterPro" id="IPR037175">
    <property type="entry name" value="KFase_sf"/>
</dbReference>
<name>A0A177F4U3_9EURO</name>
<organism evidence="2 3">
    <name type="scientific">Fonsecaea monophora</name>
    <dbReference type="NCBI Taxonomy" id="254056"/>
    <lineage>
        <taxon>Eukaryota</taxon>
        <taxon>Fungi</taxon>
        <taxon>Dikarya</taxon>
        <taxon>Ascomycota</taxon>
        <taxon>Pezizomycotina</taxon>
        <taxon>Eurotiomycetes</taxon>
        <taxon>Chaetothyriomycetidae</taxon>
        <taxon>Chaetothyriales</taxon>
        <taxon>Herpotrichiellaceae</taxon>
        <taxon>Fonsecaea</taxon>
    </lineage>
</organism>
<protein>
    <recommendedName>
        <fullName evidence="4">Cyclase</fullName>
    </recommendedName>
</protein>
<dbReference type="GO" id="GO:0019441">
    <property type="term" value="P:L-tryptophan catabolic process to kynurenine"/>
    <property type="evidence" value="ECO:0007669"/>
    <property type="project" value="InterPro"/>
</dbReference>
<dbReference type="PANTHER" id="PTHR34861:SF10">
    <property type="entry name" value="CYCLASE"/>
    <property type="match status" value="1"/>
</dbReference>
<comment type="caution">
    <text evidence="2">The sequence shown here is derived from an EMBL/GenBank/DDBJ whole genome shotgun (WGS) entry which is preliminary data.</text>
</comment>
<sequence length="331" mass="36771">MGASFPDFDNLPPVKDMPAGCAWGVFDKGGKKDVFGCLNKITPEAILTAASDIKEGVSISLNWPMGAVKKPVADRKTLEHRVISFLDSPMNFHGYDDEVEFNTQCSSQWDSLCHFYHQESAKGYNGCQPSVQDLTQGWGEADTEMAFPTLNHWHERGGLVGRGVLLDYKAYAEAKGIDYDPLDPHIITVADIEEVAKYQGLVFKQGDIFILRTGYTEAFETTADRQEELMARRTWAGVEQTKEAAKWLWNQGFAAVASDNIGFEAEDTRHIPAVLHPYLLTLFGMHIGELWDLKALSKQCAKSKRYSFFLTSIPLNVPGLVGSPPNALAIF</sequence>
<dbReference type="GO" id="GO:0004061">
    <property type="term" value="F:arylformamidase activity"/>
    <property type="evidence" value="ECO:0007669"/>
    <property type="project" value="InterPro"/>
</dbReference>